<dbReference type="Gene3D" id="3.40.50.720">
    <property type="entry name" value="NAD(P)-binding Rossmann-like Domain"/>
    <property type="match status" value="1"/>
</dbReference>
<comment type="catalytic activity">
    <reaction evidence="1">
        <text>UDP-alpha-D-glucose = UDP-alpha-D-galactose</text>
        <dbReference type="Rhea" id="RHEA:22168"/>
        <dbReference type="ChEBI" id="CHEBI:58885"/>
        <dbReference type="ChEBI" id="CHEBI:66914"/>
        <dbReference type="EC" id="5.1.3.2"/>
    </reaction>
</comment>
<evidence type="ECO:0000256" key="3">
    <source>
        <dbReference type="ARBA" id="ARBA00004947"/>
    </source>
</evidence>
<evidence type="ECO:0000256" key="5">
    <source>
        <dbReference type="ARBA" id="ARBA00023027"/>
    </source>
</evidence>
<dbReference type="SUPFAM" id="SSF51735">
    <property type="entry name" value="NAD(P)-binding Rossmann-fold domains"/>
    <property type="match status" value="1"/>
</dbReference>
<dbReference type="EMBL" id="MUJZ01015881">
    <property type="protein sequence ID" value="OTF80956.1"/>
    <property type="molecule type" value="Genomic_DNA"/>
</dbReference>
<dbReference type="GO" id="GO:0005996">
    <property type="term" value="P:monosaccharide metabolic process"/>
    <property type="evidence" value="ECO:0007669"/>
    <property type="project" value="TreeGrafter"/>
</dbReference>
<reference evidence="8 9" key="1">
    <citation type="submission" date="2017-03" db="EMBL/GenBank/DDBJ databases">
        <title>Genome Survey of Euroglyphus maynei.</title>
        <authorList>
            <person name="Arlian L.G."/>
            <person name="Morgan M.S."/>
            <person name="Rider S.D."/>
        </authorList>
    </citation>
    <scope>NUCLEOTIDE SEQUENCE [LARGE SCALE GENOMIC DNA]</scope>
    <source>
        <strain evidence="8">Arlian Lab</strain>
        <tissue evidence="8">Whole body</tissue>
    </source>
</reference>
<dbReference type="Gene3D" id="3.90.25.10">
    <property type="entry name" value="UDP-galactose 4-epimerase, domain 1"/>
    <property type="match status" value="1"/>
</dbReference>
<sequence>MIEQILKDLCYADQEWSIISLRYFNPVGAHPSGLIGEDPNDIPNNLMPYISQVAVKIRPYLNVFGNDYPTDDGTGVRDYIHIDDLSNGHIVALKHMLSSPEKWFGYNPINLGTGRGISMIKSFEKTTGIKIPYKIVERRPGDLPILFANVNVANERLGWKAKKTIDEMCSSTWNWQSKNPNGFRCVNNENKILK</sequence>
<organism evidence="8 9">
    <name type="scientific">Euroglyphus maynei</name>
    <name type="common">Mayne's house dust mite</name>
    <dbReference type="NCBI Taxonomy" id="6958"/>
    <lineage>
        <taxon>Eukaryota</taxon>
        <taxon>Metazoa</taxon>
        <taxon>Ecdysozoa</taxon>
        <taxon>Arthropoda</taxon>
        <taxon>Chelicerata</taxon>
        <taxon>Arachnida</taxon>
        <taxon>Acari</taxon>
        <taxon>Acariformes</taxon>
        <taxon>Sarcoptiformes</taxon>
        <taxon>Astigmata</taxon>
        <taxon>Psoroptidia</taxon>
        <taxon>Analgoidea</taxon>
        <taxon>Pyroglyphidae</taxon>
        <taxon>Pyroglyphinae</taxon>
        <taxon>Euroglyphus</taxon>
    </lineage>
</organism>
<feature type="domain" description="NAD(P)-binding" evidence="7">
    <location>
        <begin position="16"/>
        <end position="171"/>
    </location>
</feature>
<comment type="pathway">
    <text evidence="3">Carbohydrate metabolism; galactose metabolism.</text>
</comment>
<dbReference type="Proteomes" id="UP000194236">
    <property type="component" value="Unassembled WGS sequence"/>
</dbReference>
<evidence type="ECO:0000256" key="4">
    <source>
        <dbReference type="ARBA" id="ARBA00013189"/>
    </source>
</evidence>
<accession>A0A1Y3BMX7</accession>
<evidence type="ECO:0000256" key="2">
    <source>
        <dbReference type="ARBA" id="ARBA00001911"/>
    </source>
</evidence>
<dbReference type="Pfam" id="PF16363">
    <property type="entry name" value="GDP_Man_Dehyd"/>
    <property type="match status" value="1"/>
</dbReference>
<dbReference type="OrthoDB" id="9402762at2759"/>
<dbReference type="GO" id="GO:0005829">
    <property type="term" value="C:cytosol"/>
    <property type="evidence" value="ECO:0007669"/>
    <property type="project" value="TreeGrafter"/>
</dbReference>
<evidence type="ECO:0000259" key="7">
    <source>
        <dbReference type="Pfam" id="PF16363"/>
    </source>
</evidence>
<gene>
    <name evidence="8" type="ORF">BLA29_010349</name>
</gene>
<keyword evidence="6" id="KW-0413">Isomerase</keyword>
<name>A0A1Y3BMX7_EURMA</name>
<dbReference type="PANTHER" id="PTHR43725:SF47">
    <property type="entry name" value="UDP-GLUCOSE 4-EPIMERASE"/>
    <property type="match status" value="1"/>
</dbReference>
<evidence type="ECO:0000256" key="6">
    <source>
        <dbReference type="ARBA" id="ARBA00023235"/>
    </source>
</evidence>
<keyword evidence="5" id="KW-0520">NAD</keyword>
<proteinExistence type="predicted"/>
<protein>
    <recommendedName>
        <fullName evidence="4">UDP-glucose 4-epimerase</fullName>
        <ecNumber evidence="4">5.1.3.2</ecNumber>
    </recommendedName>
</protein>
<comment type="cofactor">
    <cofactor evidence="2">
        <name>NAD(+)</name>
        <dbReference type="ChEBI" id="CHEBI:57540"/>
    </cofactor>
</comment>
<evidence type="ECO:0000313" key="9">
    <source>
        <dbReference type="Proteomes" id="UP000194236"/>
    </source>
</evidence>
<evidence type="ECO:0000256" key="1">
    <source>
        <dbReference type="ARBA" id="ARBA00000083"/>
    </source>
</evidence>
<evidence type="ECO:0000313" key="8">
    <source>
        <dbReference type="EMBL" id="OTF80956.1"/>
    </source>
</evidence>
<keyword evidence="9" id="KW-1185">Reference proteome</keyword>
<dbReference type="GO" id="GO:0003978">
    <property type="term" value="F:UDP-glucose 4-epimerase activity"/>
    <property type="evidence" value="ECO:0007669"/>
    <property type="project" value="UniProtKB-EC"/>
</dbReference>
<dbReference type="EC" id="5.1.3.2" evidence="4"/>
<dbReference type="AlphaFoldDB" id="A0A1Y3BMX7"/>
<dbReference type="InterPro" id="IPR036291">
    <property type="entry name" value="NAD(P)-bd_dom_sf"/>
</dbReference>
<comment type="caution">
    <text evidence="8">The sequence shown here is derived from an EMBL/GenBank/DDBJ whole genome shotgun (WGS) entry which is preliminary data.</text>
</comment>
<dbReference type="InterPro" id="IPR016040">
    <property type="entry name" value="NAD(P)-bd_dom"/>
</dbReference>
<dbReference type="PANTHER" id="PTHR43725">
    <property type="entry name" value="UDP-GLUCOSE 4-EPIMERASE"/>
    <property type="match status" value="1"/>
</dbReference>